<dbReference type="SMART" id="SM00173">
    <property type="entry name" value="RAS"/>
    <property type="match status" value="1"/>
</dbReference>
<organism evidence="2 3">
    <name type="scientific">Vanilla planifolia</name>
    <name type="common">Vanilla</name>
    <dbReference type="NCBI Taxonomy" id="51239"/>
    <lineage>
        <taxon>Eukaryota</taxon>
        <taxon>Viridiplantae</taxon>
        <taxon>Streptophyta</taxon>
        <taxon>Embryophyta</taxon>
        <taxon>Tracheophyta</taxon>
        <taxon>Spermatophyta</taxon>
        <taxon>Magnoliopsida</taxon>
        <taxon>Liliopsida</taxon>
        <taxon>Asparagales</taxon>
        <taxon>Orchidaceae</taxon>
        <taxon>Vanilloideae</taxon>
        <taxon>Vanilleae</taxon>
        <taxon>Vanilla</taxon>
    </lineage>
</organism>
<dbReference type="InterPro" id="IPR027417">
    <property type="entry name" value="P-loop_NTPase"/>
</dbReference>
<dbReference type="GO" id="GO:0005525">
    <property type="term" value="F:GTP binding"/>
    <property type="evidence" value="ECO:0007669"/>
    <property type="project" value="InterPro"/>
</dbReference>
<comment type="caution">
    <text evidence="2">The sequence shown here is derived from an EMBL/GenBank/DDBJ whole genome shotgun (WGS) entry which is preliminary data.</text>
</comment>
<dbReference type="EMBL" id="JADCNM010000007">
    <property type="protein sequence ID" value="KAG0475561.1"/>
    <property type="molecule type" value="Genomic_DNA"/>
</dbReference>
<dbReference type="SMART" id="SM00175">
    <property type="entry name" value="RAB"/>
    <property type="match status" value="1"/>
</dbReference>
<comment type="similarity">
    <text evidence="1">Belongs to the small GTPase superfamily. Rab family.</text>
</comment>
<dbReference type="PROSITE" id="PS51419">
    <property type="entry name" value="RAB"/>
    <property type="match status" value="1"/>
</dbReference>
<dbReference type="Proteomes" id="UP000639772">
    <property type="component" value="Chromosome 7"/>
</dbReference>
<dbReference type="GO" id="GO:0003924">
    <property type="term" value="F:GTPase activity"/>
    <property type="evidence" value="ECO:0007669"/>
    <property type="project" value="InterPro"/>
</dbReference>
<evidence type="ECO:0000313" key="2">
    <source>
        <dbReference type="EMBL" id="KAG0475561.1"/>
    </source>
</evidence>
<proteinExistence type="inferred from homology"/>
<dbReference type="NCBIfam" id="TIGR00231">
    <property type="entry name" value="small_GTP"/>
    <property type="match status" value="1"/>
</dbReference>
<reference evidence="2 3" key="1">
    <citation type="journal article" date="2020" name="Nat. Food">
        <title>A phased Vanilla planifolia genome enables genetic improvement of flavour and production.</title>
        <authorList>
            <person name="Hasing T."/>
            <person name="Tang H."/>
            <person name="Brym M."/>
            <person name="Khazi F."/>
            <person name="Huang T."/>
            <person name="Chambers A.H."/>
        </authorList>
    </citation>
    <scope>NUCLEOTIDE SEQUENCE [LARGE SCALE GENOMIC DNA]</scope>
    <source>
        <tissue evidence="2">Leaf</tissue>
    </source>
</reference>
<dbReference type="FunFam" id="3.40.50.300:FF:001447">
    <property type="entry name" value="Ras-related protein Rab-1B"/>
    <property type="match status" value="1"/>
</dbReference>
<dbReference type="Gene3D" id="3.40.50.300">
    <property type="entry name" value="P-loop containing nucleotide triphosphate hydrolases"/>
    <property type="match status" value="1"/>
</dbReference>
<dbReference type="AlphaFoldDB" id="A0A835QR23"/>
<dbReference type="PANTHER" id="PTHR47979">
    <property type="entry name" value="DRAB11-RELATED"/>
    <property type="match status" value="1"/>
</dbReference>
<gene>
    <name evidence="2" type="ORF">HPP92_015247</name>
</gene>
<sequence length="170" mass="19338">MATIGVELQTRTPTVDHKTIKAQIWNTAGLEGYRVATSAYDKGAIGAMLVYNITKHLTIDYVARWLEELHSYVDKNIFVMLIGNKSDLSTLRAFLVEDVKEFVHSKNLIFMEIFALKSANVEIAFMIILIDIYQIINCTALVVIDKTNSERNSNLQKGTEITIPIIDWWK</sequence>
<evidence type="ECO:0000313" key="3">
    <source>
        <dbReference type="Proteomes" id="UP000639772"/>
    </source>
</evidence>
<dbReference type="SUPFAM" id="SSF52540">
    <property type="entry name" value="P-loop containing nucleoside triphosphate hydrolases"/>
    <property type="match status" value="1"/>
</dbReference>
<name>A0A835QR23_VANPL</name>
<accession>A0A835QR23</accession>
<dbReference type="OrthoDB" id="9989112at2759"/>
<dbReference type="InterPro" id="IPR005225">
    <property type="entry name" value="Small_GTP-bd"/>
</dbReference>
<dbReference type="PRINTS" id="PR00449">
    <property type="entry name" value="RASTRNSFRMNG"/>
</dbReference>
<protein>
    <submittedName>
        <fullName evidence="2">Uncharacterized protein</fullName>
    </submittedName>
</protein>
<evidence type="ECO:0000256" key="1">
    <source>
        <dbReference type="ARBA" id="ARBA00006270"/>
    </source>
</evidence>
<dbReference type="Pfam" id="PF00071">
    <property type="entry name" value="Ras"/>
    <property type="match status" value="1"/>
</dbReference>
<dbReference type="InterPro" id="IPR050209">
    <property type="entry name" value="Rab_GTPases_membrane_traffic"/>
</dbReference>
<dbReference type="InterPro" id="IPR001806">
    <property type="entry name" value="Small_GTPase"/>
</dbReference>